<organism evidence="1">
    <name type="scientific">Candidatus Fermentithermobacillus carboniphilus</name>
    <dbReference type="NCBI Taxonomy" id="3085328"/>
    <lineage>
        <taxon>Bacteria</taxon>
        <taxon>Bacillati</taxon>
        <taxon>Bacillota</taxon>
        <taxon>Candidatus Fermentithermobacillia</taxon>
        <taxon>Candidatus Fermentithermobacillales</taxon>
        <taxon>Candidatus Fermentithermobacillaceae</taxon>
        <taxon>Candidatus Fermentithermobacillus</taxon>
    </lineage>
</organism>
<dbReference type="AlphaFoldDB" id="A0AAT9LAP8"/>
<reference evidence="1" key="1">
    <citation type="submission" date="2020-10" db="EMBL/GenBank/DDBJ databases">
        <authorList>
            <person name="Kadnikov V."/>
            <person name="Beletsky A.V."/>
            <person name="Mardanov A.V."/>
            <person name="Karnachuk O.V."/>
            <person name="Ravin N.V."/>
        </authorList>
    </citation>
    <scope>NUCLEOTIDE SEQUENCE</scope>
    <source>
        <strain evidence="1">Bu02</strain>
    </source>
</reference>
<accession>A0AAT9LAP8</accession>
<protein>
    <submittedName>
        <fullName evidence="1">YkuS family protein</fullName>
    </submittedName>
</protein>
<gene>
    <name evidence="1" type="ORF">IMF26_07115</name>
</gene>
<dbReference type="InterPro" id="IPR005370">
    <property type="entry name" value="UPF0180"/>
</dbReference>
<reference evidence="1" key="2">
    <citation type="journal article" date="2023" name="Biology">
        <title>Prokaryotic Life Associated with Coal-Fire Gas Vents Revealed by Metagenomics.</title>
        <authorList>
            <person name="Kadnikov V.V."/>
            <person name="Mardanov A.V."/>
            <person name="Beletsky A.V."/>
            <person name="Karnachuk O.V."/>
            <person name="Ravin N.V."/>
        </authorList>
    </citation>
    <scope>NUCLEOTIDE SEQUENCE</scope>
    <source>
        <strain evidence="1">Bu02</strain>
    </source>
</reference>
<dbReference type="EMBL" id="CP062796">
    <property type="protein sequence ID" value="QUL97859.1"/>
    <property type="molecule type" value="Genomic_DNA"/>
</dbReference>
<dbReference type="KEGG" id="fcz:IMF26_07115"/>
<proteinExistence type="predicted"/>
<evidence type="ECO:0000313" key="1">
    <source>
        <dbReference type="EMBL" id="QUL97859.1"/>
    </source>
</evidence>
<sequence length="84" mass="9064">MTKVAIEQGLRPFQEALKNAGYVVVEVTEPSEIDSLAPHAVVVSGMDSDFMGIQDAREAPVITAAGRTPEEVVDEVRRSLGPRE</sequence>
<dbReference type="Pfam" id="PF03698">
    <property type="entry name" value="UPF0180"/>
    <property type="match status" value="1"/>
</dbReference>
<name>A0AAT9LAP8_9FIRM</name>